<protein>
    <submittedName>
        <fullName evidence="4">Coat protein</fullName>
    </submittedName>
</protein>
<evidence type="ECO:0000256" key="1">
    <source>
        <dbReference type="ARBA" id="ARBA00004328"/>
    </source>
</evidence>
<proteinExistence type="predicted"/>
<evidence type="ECO:0000313" key="5">
    <source>
        <dbReference type="Proteomes" id="UP000201324"/>
    </source>
</evidence>
<dbReference type="GO" id="GO:0019028">
    <property type="term" value="C:viral capsid"/>
    <property type="evidence" value="ECO:0007669"/>
    <property type="project" value="UniProtKB-KW"/>
</dbReference>
<dbReference type="GeneID" id="16216107"/>
<gene>
    <name evidence="4" type="primary">CP</name>
</gene>
<evidence type="ECO:0000256" key="2">
    <source>
        <dbReference type="ARBA" id="ARBA00022561"/>
    </source>
</evidence>
<name>S6C3R5_9VIRU</name>
<dbReference type="InterPro" id="IPR001337">
    <property type="entry name" value="TMV-like_coat"/>
</dbReference>
<dbReference type="Pfam" id="PF00721">
    <property type="entry name" value="TMV_coat"/>
    <property type="match status" value="1"/>
</dbReference>
<keyword evidence="2 4" id="KW-0167">Capsid protein</keyword>
<dbReference type="GO" id="GO:0005198">
    <property type="term" value="F:structural molecule activity"/>
    <property type="evidence" value="ECO:0007669"/>
    <property type="project" value="InterPro"/>
</dbReference>
<dbReference type="EMBL" id="AB818899">
    <property type="protein sequence ID" value="BAN62705.1"/>
    <property type="molecule type" value="Genomic_RNA"/>
</dbReference>
<organism evidence="4 5">
    <name type="scientific">Burdock mottle virus</name>
    <dbReference type="NCBI Taxonomy" id="1324959"/>
    <lineage>
        <taxon>Viruses</taxon>
        <taxon>Riboviria</taxon>
        <taxon>Orthornavirae</taxon>
        <taxon>Kitrinoviricota</taxon>
        <taxon>Alsuviricetes</taxon>
        <taxon>Hepelivirales</taxon>
        <taxon>Benyviridae</taxon>
        <taxon>Benyvirus</taxon>
        <taxon>Benyvirus arctii</taxon>
    </lineage>
</organism>
<evidence type="ECO:0000256" key="3">
    <source>
        <dbReference type="ARBA" id="ARBA00022844"/>
    </source>
</evidence>
<dbReference type="Proteomes" id="UP000201324">
    <property type="component" value="Genome"/>
</dbReference>
<dbReference type="Gene3D" id="1.20.120.70">
    <property type="entry name" value="Tobacco mosaic virus-like, coat protein"/>
    <property type="match status" value="1"/>
</dbReference>
<dbReference type="RefSeq" id="YP_008219065.1">
    <property type="nucleotide sequence ID" value="NC_021736.1"/>
</dbReference>
<dbReference type="InterPro" id="IPR036417">
    <property type="entry name" value="TMV-like_coat_sf"/>
</dbReference>
<accession>S6C3R5</accession>
<dbReference type="SUPFAM" id="SSF47195">
    <property type="entry name" value="TMV-like viral coat proteins"/>
    <property type="match status" value="1"/>
</dbReference>
<evidence type="ECO:0000313" key="4">
    <source>
        <dbReference type="EMBL" id="BAN62705.1"/>
    </source>
</evidence>
<keyword evidence="3" id="KW-0946">Virion</keyword>
<reference evidence="4 5" key="1">
    <citation type="journal article" date="2013" name="Virus Res.">
        <title>Characterization of burdock mottle virus, a novel member of the genus Benyvirus, and the identification of benyvirus-related sequences in the plant and insect genomes.</title>
        <authorList>
            <person name="Kondo H."/>
            <person name="Hirano S."/>
            <person name="Chiba S."/>
            <person name="Andika I.B."/>
            <person name="Hirai M."/>
            <person name="Maeda T."/>
            <person name="Tamada T."/>
        </authorList>
    </citation>
    <scope>NUCLEOTIDE SEQUENCE [LARGE SCALE GENOMIC DNA]</scope>
    <source>
        <strain evidence="4">S</strain>
    </source>
</reference>
<sequence>MYLNWNDITHHTHMSGRWVRLSEAVAFVKFAQAQDLSKARSLEFVKSSFIDMFSKWTTDNPFVHPKKRFPAEVSKWDTITLWVNFDEPPLSLVAASIITGSDGGSAANASAGTRRDVVSDGKFPAEKKVGTDDSAYNLHRSVAALQVMLSSRELYYDAFRFEQKYGLKWGDPPLPATGENK</sequence>
<comment type="subcellular location">
    <subcellularLocation>
        <location evidence="1">Virion</location>
    </subcellularLocation>
</comment>
<dbReference type="KEGG" id="vg:16216107"/>
<keyword evidence="5" id="KW-1185">Reference proteome</keyword>